<evidence type="ECO:0000313" key="2">
    <source>
        <dbReference type="Proteomes" id="UP001281147"/>
    </source>
</evidence>
<sequence>MQRILSLLAALAVFNSSAVVSAYKDNCKGSSEKPKPEDCQLALDNIYGGEVYEDLAQFSEGTCFLQYDTNGSGAHPIDGWSIKEIAVAILDVCAENGIHGSMGTGNCEECHVKINYRRWAFTGASAVNAVERDQPMG</sequence>
<proteinExistence type="predicted"/>
<keyword evidence="2" id="KW-1185">Reference proteome</keyword>
<evidence type="ECO:0000313" key="1">
    <source>
        <dbReference type="EMBL" id="KAK3716797.1"/>
    </source>
</evidence>
<name>A0ACC3NHC6_9PEZI</name>
<protein>
    <submittedName>
        <fullName evidence="1">Uncharacterized protein</fullName>
    </submittedName>
</protein>
<reference evidence="1" key="1">
    <citation type="submission" date="2023-07" db="EMBL/GenBank/DDBJ databases">
        <title>Black Yeasts Isolated from many extreme environments.</title>
        <authorList>
            <person name="Coleine C."/>
            <person name="Stajich J.E."/>
            <person name="Selbmann L."/>
        </authorList>
    </citation>
    <scope>NUCLEOTIDE SEQUENCE</scope>
    <source>
        <strain evidence="1">CCFEE 5714</strain>
    </source>
</reference>
<dbReference type="Proteomes" id="UP001281147">
    <property type="component" value="Unassembled WGS sequence"/>
</dbReference>
<dbReference type="EMBL" id="JAUTXU010000040">
    <property type="protein sequence ID" value="KAK3716797.1"/>
    <property type="molecule type" value="Genomic_DNA"/>
</dbReference>
<comment type="caution">
    <text evidence="1">The sequence shown here is derived from an EMBL/GenBank/DDBJ whole genome shotgun (WGS) entry which is preliminary data.</text>
</comment>
<gene>
    <name evidence="1" type="ORF">LTR37_006147</name>
</gene>
<organism evidence="1 2">
    <name type="scientific">Vermiconidia calcicola</name>
    <dbReference type="NCBI Taxonomy" id="1690605"/>
    <lineage>
        <taxon>Eukaryota</taxon>
        <taxon>Fungi</taxon>
        <taxon>Dikarya</taxon>
        <taxon>Ascomycota</taxon>
        <taxon>Pezizomycotina</taxon>
        <taxon>Dothideomycetes</taxon>
        <taxon>Dothideomycetidae</taxon>
        <taxon>Mycosphaerellales</taxon>
        <taxon>Extremaceae</taxon>
        <taxon>Vermiconidia</taxon>
    </lineage>
</organism>
<accession>A0ACC3NHC6</accession>